<evidence type="ECO:0000313" key="2">
    <source>
        <dbReference type="EMBL" id="KYP68077.1"/>
    </source>
</evidence>
<name>A0A151TM18_CAJCA</name>
<evidence type="ECO:0000259" key="1">
    <source>
        <dbReference type="Pfam" id="PF07727"/>
    </source>
</evidence>
<reference evidence="2 3" key="1">
    <citation type="journal article" date="2012" name="Nat. Biotechnol.">
        <title>Draft genome sequence of pigeonpea (Cajanus cajan), an orphan legume crop of resource-poor farmers.</title>
        <authorList>
            <person name="Varshney R.K."/>
            <person name="Chen W."/>
            <person name="Li Y."/>
            <person name="Bharti A.K."/>
            <person name="Saxena R.K."/>
            <person name="Schlueter J.A."/>
            <person name="Donoghue M.T."/>
            <person name="Azam S."/>
            <person name="Fan G."/>
            <person name="Whaley A.M."/>
            <person name="Farmer A.D."/>
            <person name="Sheridan J."/>
            <person name="Iwata A."/>
            <person name="Tuteja R."/>
            <person name="Penmetsa R.V."/>
            <person name="Wu W."/>
            <person name="Upadhyaya H.D."/>
            <person name="Yang S.P."/>
            <person name="Shah T."/>
            <person name="Saxena K.B."/>
            <person name="Michael T."/>
            <person name="McCombie W.R."/>
            <person name="Yang B."/>
            <person name="Zhang G."/>
            <person name="Yang H."/>
            <person name="Wang J."/>
            <person name="Spillane C."/>
            <person name="Cook D.R."/>
            <person name="May G.D."/>
            <person name="Xu X."/>
            <person name="Jackson S.A."/>
        </authorList>
    </citation>
    <scope>NUCLEOTIDE SEQUENCE [LARGE SCALE GENOMIC DNA]</scope>
    <source>
        <strain evidence="3">cv. Asha</strain>
    </source>
</reference>
<dbReference type="Proteomes" id="UP000075243">
    <property type="component" value="Chromosome 4"/>
</dbReference>
<dbReference type="InterPro" id="IPR013103">
    <property type="entry name" value="RVT_2"/>
</dbReference>
<feature type="domain" description="Reverse transcriptase Ty1/copia-type" evidence="1">
    <location>
        <begin position="11"/>
        <end position="90"/>
    </location>
</feature>
<dbReference type="Pfam" id="PF07727">
    <property type="entry name" value="RVT_2"/>
    <property type="match status" value="1"/>
</dbReference>
<dbReference type="STRING" id="3821.A0A151TM18"/>
<evidence type="ECO:0000313" key="3">
    <source>
        <dbReference type="Proteomes" id="UP000075243"/>
    </source>
</evidence>
<sequence length="90" mass="10489">MQDEIDALERNGTWTLEELPPVKKAINCKWVYKVKYQSDGTMEQLKGRLVVYENQKITELDFNETFAPVAKIVMVCTFLAIAIARKWELH</sequence>
<dbReference type="AlphaFoldDB" id="A0A151TM18"/>
<proteinExistence type="predicted"/>
<keyword evidence="3" id="KW-1185">Reference proteome</keyword>
<organism evidence="2 3">
    <name type="scientific">Cajanus cajan</name>
    <name type="common">Pigeon pea</name>
    <name type="synonym">Cajanus indicus</name>
    <dbReference type="NCBI Taxonomy" id="3821"/>
    <lineage>
        <taxon>Eukaryota</taxon>
        <taxon>Viridiplantae</taxon>
        <taxon>Streptophyta</taxon>
        <taxon>Embryophyta</taxon>
        <taxon>Tracheophyta</taxon>
        <taxon>Spermatophyta</taxon>
        <taxon>Magnoliopsida</taxon>
        <taxon>eudicotyledons</taxon>
        <taxon>Gunneridae</taxon>
        <taxon>Pentapetalae</taxon>
        <taxon>rosids</taxon>
        <taxon>fabids</taxon>
        <taxon>Fabales</taxon>
        <taxon>Fabaceae</taxon>
        <taxon>Papilionoideae</taxon>
        <taxon>50 kb inversion clade</taxon>
        <taxon>NPAAA clade</taxon>
        <taxon>indigoferoid/millettioid clade</taxon>
        <taxon>Phaseoleae</taxon>
        <taxon>Cajanus</taxon>
    </lineage>
</organism>
<dbReference type="EMBL" id="CM003606">
    <property type="protein sequence ID" value="KYP68077.1"/>
    <property type="molecule type" value="Genomic_DNA"/>
</dbReference>
<dbReference type="Gramene" id="C.cajan_21065.t">
    <property type="protein sequence ID" value="C.cajan_21065.t.cds1"/>
    <property type="gene ID" value="C.cajan_21065"/>
</dbReference>
<gene>
    <name evidence="2" type="ORF">KK1_021694</name>
</gene>
<protein>
    <submittedName>
        <fullName evidence="2">Retrovirus-related Pol polyprotein from transposon TNT 1-94</fullName>
    </submittedName>
</protein>
<accession>A0A151TM18</accession>